<feature type="compositionally biased region" description="Low complexity" evidence="1">
    <location>
        <begin position="67"/>
        <end position="76"/>
    </location>
</feature>
<dbReference type="GO" id="GO:0007218">
    <property type="term" value="P:neuropeptide signaling pathway"/>
    <property type="evidence" value="ECO:0007669"/>
    <property type="project" value="UniProtKB-KW"/>
</dbReference>
<dbReference type="InterPro" id="IPR037729">
    <property type="entry name" value="CCHa1/2"/>
</dbReference>
<keyword evidence="2" id="KW-0732">Signal</keyword>
<protein>
    <submittedName>
        <fullName evidence="4">Neuropeptide CCHamide-1</fullName>
    </submittedName>
</protein>
<dbReference type="PROSITE" id="PS51257">
    <property type="entry name" value="PROKAR_LIPOPROTEIN"/>
    <property type="match status" value="1"/>
</dbReference>
<evidence type="ECO:0000256" key="2">
    <source>
        <dbReference type="SAM" id="SignalP"/>
    </source>
</evidence>
<dbReference type="PANTHER" id="PTHR35980:SF1">
    <property type="entry name" value="NEUROPEPTIDE CCHAMIDE-1-RELATED"/>
    <property type="match status" value="1"/>
</dbReference>
<feature type="region of interest" description="Disordered" evidence="1">
    <location>
        <begin position="66"/>
        <end position="90"/>
    </location>
</feature>
<feature type="chain" id="PRO_5046492819" evidence="2">
    <location>
        <begin position="23"/>
        <end position="177"/>
    </location>
</feature>
<reference evidence="4" key="1">
    <citation type="submission" date="2025-08" db="UniProtKB">
        <authorList>
            <consortium name="RefSeq"/>
        </authorList>
    </citation>
    <scope>IDENTIFICATION</scope>
</reference>
<dbReference type="PANTHER" id="PTHR35980">
    <property type="entry name" value="NEUROPEPTIDE CCHAMIDE-1-RELATED"/>
    <property type="match status" value="1"/>
</dbReference>
<evidence type="ECO:0000256" key="1">
    <source>
        <dbReference type="SAM" id="MobiDB-lite"/>
    </source>
</evidence>
<dbReference type="AlphaFoldDB" id="A0AB40AA00"/>
<proteinExistence type="predicted"/>
<dbReference type="GO" id="GO:0005615">
    <property type="term" value="C:extracellular space"/>
    <property type="evidence" value="ECO:0007669"/>
    <property type="project" value="TreeGrafter"/>
</dbReference>
<evidence type="ECO:0000313" key="3">
    <source>
        <dbReference type="Proteomes" id="UP001652628"/>
    </source>
</evidence>
<dbReference type="RefSeq" id="XP_036674461.3">
    <property type="nucleotide sequence ID" value="XM_036818566.3"/>
</dbReference>
<dbReference type="GeneID" id="108015934"/>
<keyword evidence="4" id="KW-0527">Neuropeptide</keyword>
<gene>
    <name evidence="4" type="primary">CCHa1</name>
</gene>
<dbReference type="Proteomes" id="UP001652628">
    <property type="component" value="Chromosome 3"/>
</dbReference>
<keyword evidence="3" id="KW-1185">Reference proteome</keyword>
<accession>A0AB40AA00</accession>
<organism evidence="3 4">
    <name type="scientific">Drosophila suzukii</name>
    <name type="common">Spotted-wing drosophila fruit fly</name>
    <dbReference type="NCBI Taxonomy" id="28584"/>
    <lineage>
        <taxon>Eukaryota</taxon>
        <taxon>Metazoa</taxon>
        <taxon>Ecdysozoa</taxon>
        <taxon>Arthropoda</taxon>
        <taxon>Hexapoda</taxon>
        <taxon>Insecta</taxon>
        <taxon>Pterygota</taxon>
        <taxon>Neoptera</taxon>
        <taxon>Endopterygota</taxon>
        <taxon>Diptera</taxon>
        <taxon>Brachycera</taxon>
        <taxon>Muscomorpha</taxon>
        <taxon>Ephydroidea</taxon>
        <taxon>Drosophilidae</taxon>
        <taxon>Drosophila</taxon>
        <taxon>Sophophora</taxon>
    </lineage>
</organism>
<dbReference type="GO" id="GO:0005184">
    <property type="term" value="F:neuropeptide hormone activity"/>
    <property type="evidence" value="ECO:0007669"/>
    <property type="project" value="InterPro"/>
</dbReference>
<feature type="signal peptide" evidence="2">
    <location>
        <begin position="1"/>
        <end position="22"/>
    </location>
</feature>
<evidence type="ECO:0000313" key="4">
    <source>
        <dbReference type="RefSeq" id="XP_036674461.3"/>
    </source>
</evidence>
<sequence>MWYSKCSWTLVVLVALFALVSGSCLEYGHSCWGAHGKRSGGKAEIDAKQHPGPNSFAIDGVAEQLYNSNNNQNNPDDTNDEDSNTIANTNSAVNIPLAAPVLLPRREPEDRTRNGLKWTQLMRQHRYQLRQLQDQQQQGRGRGGQYDAAAESWRKLQQALQAQIDADNENSVYELTK</sequence>
<feature type="region of interest" description="Disordered" evidence="1">
    <location>
        <begin position="131"/>
        <end position="151"/>
    </location>
</feature>
<name>A0AB40AA00_DROSZ</name>